<dbReference type="AlphaFoldDB" id="G0MXB9"/>
<dbReference type="HOGENOM" id="CLU_1887564_0_0_1"/>
<dbReference type="EMBL" id="GL379818">
    <property type="protein sequence ID" value="EGT46717.1"/>
    <property type="molecule type" value="Genomic_DNA"/>
</dbReference>
<sequence length="135" mass="15103">MNILVNLFGWWSLSGSKAILLKRRPLECPTRAVYLYLSVHRLKSHANRTTGIATSDVSSVHKGALNTGRAAHFFTCSISHPISYPFRFVGKCALGLHVWDKLTVWATKVYFAPLDANLFSSKTVCKFIPDSVFQT</sequence>
<keyword evidence="2" id="KW-1185">Reference proteome</keyword>
<name>G0MXB9_CAEBE</name>
<dbReference type="InParanoid" id="G0MXB9"/>
<protein>
    <submittedName>
        <fullName evidence="1">Uncharacterized protein</fullName>
    </submittedName>
</protein>
<gene>
    <name evidence="1" type="ORF">CAEBREN_28228</name>
</gene>
<accession>G0MXB9</accession>
<organism evidence="2">
    <name type="scientific">Caenorhabditis brenneri</name>
    <name type="common">Nematode worm</name>
    <dbReference type="NCBI Taxonomy" id="135651"/>
    <lineage>
        <taxon>Eukaryota</taxon>
        <taxon>Metazoa</taxon>
        <taxon>Ecdysozoa</taxon>
        <taxon>Nematoda</taxon>
        <taxon>Chromadorea</taxon>
        <taxon>Rhabditida</taxon>
        <taxon>Rhabditina</taxon>
        <taxon>Rhabditomorpha</taxon>
        <taxon>Rhabditoidea</taxon>
        <taxon>Rhabditidae</taxon>
        <taxon>Peloderinae</taxon>
        <taxon>Caenorhabditis</taxon>
    </lineage>
</organism>
<reference evidence="2" key="1">
    <citation type="submission" date="2011-07" db="EMBL/GenBank/DDBJ databases">
        <authorList>
            <consortium name="Caenorhabditis brenneri Sequencing and Analysis Consortium"/>
            <person name="Wilson R.K."/>
        </authorList>
    </citation>
    <scope>NUCLEOTIDE SEQUENCE [LARGE SCALE GENOMIC DNA]</scope>
    <source>
        <strain evidence="2">PB2801</strain>
    </source>
</reference>
<proteinExistence type="predicted"/>
<evidence type="ECO:0000313" key="1">
    <source>
        <dbReference type="EMBL" id="EGT46717.1"/>
    </source>
</evidence>
<dbReference type="Proteomes" id="UP000008068">
    <property type="component" value="Unassembled WGS sequence"/>
</dbReference>
<evidence type="ECO:0000313" key="2">
    <source>
        <dbReference type="Proteomes" id="UP000008068"/>
    </source>
</evidence>